<evidence type="ECO:0000313" key="1">
    <source>
        <dbReference type="EMBL" id="MYL55885.1"/>
    </source>
</evidence>
<dbReference type="EMBL" id="WMEU01000017">
    <property type="protein sequence ID" value="MYL55885.1"/>
    <property type="molecule type" value="Genomic_DNA"/>
</dbReference>
<organism evidence="1 2">
    <name type="scientific">Pontibacillus yanchengensis</name>
    <dbReference type="NCBI Taxonomy" id="462910"/>
    <lineage>
        <taxon>Bacteria</taxon>
        <taxon>Bacillati</taxon>
        <taxon>Bacillota</taxon>
        <taxon>Bacilli</taxon>
        <taxon>Bacillales</taxon>
        <taxon>Bacillaceae</taxon>
        <taxon>Pontibacillus</taxon>
    </lineage>
</organism>
<dbReference type="Proteomes" id="UP000466692">
    <property type="component" value="Unassembled WGS sequence"/>
</dbReference>
<sequence length="137" mass="15070">MNDKKIKTIIFALTVMLLIPTSTFASGPQLGPGEWDTILISDYTVYDYPAVTKTRTVLSGGGNVRVCLSGVNSGNKIIAELRSDDILDRTVTYITFTGNYCSSSINVDNYKDGSYAELYLNMQGQYSSDKVTVRIDD</sequence>
<evidence type="ECO:0000313" key="2">
    <source>
        <dbReference type="Proteomes" id="UP000466692"/>
    </source>
</evidence>
<comment type="caution">
    <text evidence="1">The sequence shown here is derived from an EMBL/GenBank/DDBJ whole genome shotgun (WGS) entry which is preliminary data.</text>
</comment>
<accession>A0ACC7VMN7</accession>
<proteinExistence type="predicted"/>
<protein>
    <submittedName>
        <fullName evidence="1">Uncharacterized protein</fullName>
    </submittedName>
</protein>
<name>A0ACC7VMN7_9BACI</name>
<keyword evidence="2" id="KW-1185">Reference proteome</keyword>
<reference evidence="1" key="1">
    <citation type="submission" date="2019-11" db="EMBL/GenBank/DDBJ databases">
        <title>Genome sequences of 17 halophilic strains isolated from different environments.</title>
        <authorList>
            <person name="Furrow R.E."/>
        </authorList>
    </citation>
    <scope>NUCLEOTIDE SEQUENCE</scope>
    <source>
        <strain evidence="1">22510_22_Filter</strain>
    </source>
</reference>
<gene>
    <name evidence="1" type="ORF">GLW08_21525</name>
</gene>